<proteinExistence type="predicted"/>
<dbReference type="PANTHER" id="PTHR22145">
    <property type="entry name" value="SI:CH211-266K22.6"/>
    <property type="match status" value="1"/>
</dbReference>
<dbReference type="Proteomes" id="UP000001811">
    <property type="component" value="Unplaced"/>
</dbReference>
<dbReference type="HOGENOM" id="CLU_043958_0_0_1"/>
<feature type="region of interest" description="Disordered" evidence="1">
    <location>
        <begin position="200"/>
        <end position="256"/>
    </location>
</feature>
<organism evidence="2 3">
    <name type="scientific">Oryctolagus cuniculus</name>
    <name type="common">Rabbit</name>
    <dbReference type="NCBI Taxonomy" id="9986"/>
    <lineage>
        <taxon>Eukaryota</taxon>
        <taxon>Metazoa</taxon>
        <taxon>Chordata</taxon>
        <taxon>Craniata</taxon>
        <taxon>Vertebrata</taxon>
        <taxon>Euteleostomi</taxon>
        <taxon>Mammalia</taxon>
        <taxon>Eutheria</taxon>
        <taxon>Euarchontoglires</taxon>
        <taxon>Glires</taxon>
        <taxon>Lagomorpha</taxon>
        <taxon>Leporidae</taxon>
        <taxon>Oryctolagus</taxon>
    </lineage>
</organism>
<dbReference type="STRING" id="9986.ENSOCUP00000022829"/>
<keyword evidence="3" id="KW-1185">Reference proteome</keyword>
<dbReference type="PANTHER" id="PTHR22145:SF3">
    <property type="entry name" value="PROTEIN FAM217B"/>
    <property type="match status" value="1"/>
</dbReference>
<reference evidence="2 3" key="1">
    <citation type="journal article" date="2011" name="Nature">
        <title>A high-resolution map of human evolutionary constraint using 29 mammals.</title>
        <authorList>
            <person name="Lindblad-Toh K."/>
            <person name="Garber M."/>
            <person name="Zuk O."/>
            <person name="Lin M.F."/>
            <person name="Parker B.J."/>
            <person name="Washietl S."/>
            <person name="Kheradpour P."/>
            <person name="Ernst J."/>
            <person name="Jordan G."/>
            <person name="Mauceli E."/>
            <person name="Ward L.D."/>
            <person name="Lowe C.B."/>
            <person name="Holloway A.K."/>
            <person name="Clamp M."/>
            <person name="Gnerre S."/>
            <person name="Alfoldi J."/>
            <person name="Beal K."/>
            <person name="Chang J."/>
            <person name="Clawson H."/>
            <person name="Cuff J."/>
            <person name="Di Palma F."/>
            <person name="Fitzgerald S."/>
            <person name="Flicek P."/>
            <person name="Guttman M."/>
            <person name="Hubisz M.J."/>
            <person name="Jaffe D.B."/>
            <person name="Jungreis I."/>
            <person name="Kent W.J."/>
            <person name="Kostka D."/>
            <person name="Lara M."/>
            <person name="Martins A.L."/>
            <person name="Massingham T."/>
            <person name="Moltke I."/>
            <person name="Raney B.J."/>
            <person name="Rasmussen M.D."/>
            <person name="Robinson J."/>
            <person name="Stark A."/>
            <person name="Vilella A.J."/>
            <person name="Wen J."/>
            <person name="Xie X."/>
            <person name="Zody M.C."/>
            <person name="Baldwin J."/>
            <person name="Bloom T."/>
            <person name="Chin C.W."/>
            <person name="Heiman D."/>
            <person name="Nicol R."/>
            <person name="Nusbaum C."/>
            <person name="Young S."/>
            <person name="Wilkinson J."/>
            <person name="Worley K.C."/>
            <person name="Kovar C.L."/>
            <person name="Muzny D.M."/>
            <person name="Gibbs R.A."/>
            <person name="Cree A."/>
            <person name="Dihn H.H."/>
            <person name="Fowler G."/>
            <person name="Jhangiani S."/>
            <person name="Joshi V."/>
            <person name="Lee S."/>
            <person name="Lewis L.R."/>
            <person name="Nazareth L.V."/>
            <person name="Okwuonu G."/>
            <person name="Santibanez J."/>
            <person name="Warren W.C."/>
            <person name="Mardis E.R."/>
            <person name="Weinstock G.M."/>
            <person name="Wilson R.K."/>
            <person name="Delehaunty K."/>
            <person name="Dooling D."/>
            <person name="Fronik C."/>
            <person name="Fulton L."/>
            <person name="Fulton B."/>
            <person name="Graves T."/>
            <person name="Minx P."/>
            <person name="Sodergren E."/>
            <person name="Birney E."/>
            <person name="Margulies E.H."/>
            <person name="Herrero J."/>
            <person name="Green E.D."/>
            <person name="Haussler D."/>
            <person name="Siepel A."/>
            <person name="Goldman N."/>
            <person name="Pollard K.S."/>
            <person name="Pedersen J.S."/>
            <person name="Lander E.S."/>
            <person name="Kellis M."/>
        </authorList>
    </citation>
    <scope>NUCLEOTIDE SEQUENCE [LARGE SCALE GENOMIC DNA]</scope>
    <source>
        <strain evidence="3">Thorbecke</strain>
    </source>
</reference>
<name>G1U0E9_RABIT</name>
<evidence type="ECO:0000313" key="3">
    <source>
        <dbReference type="Proteomes" id="UP000001811"/>
    </source>
</evidence>
<dbReference type="InterPro" id="IPR029266">
    <property type="entry name" value="FAM217"/>
</dbReference>
<feature type="region of interest" description="Disordered" evidence="1">
    <location>
        <begin position="351"/>
        <end position="382"/>
    </location>
</feature>
<dbReference type="InParanoid" id="G1U0E9"/>
<feature type="region of interest" description="Disordered" evidence="1">
    <location>
        <begin position="292"/>
        <end position="338"/>
    </location>
</feature>
<feature type="compositionally biased region" description="Polar residues" evidence="1">
    <location>
        <begin position="27"/>
        <end position="43"/>
    </location>
</feature>
<dbReference type="Pfam" id="PF15344">
    <property type="entry name" value="FAM217"/>
    <property type="match status" value="1"/>
</dbReference>
<accession>G1U0E9</accession>
<evidence type="ECO:0000313" key="2">
    <source>
        <dbReference type="Ensembl" id="ENSOCUP00000022829.1"/>
    </source>
</evidence>
<feature type="region of interest" description="Disordered" evidence="1">
    <location>
        <begin position="87"/>
        <end position="114"/>
    </location>
</feature>
<dbReference type="Ensembl" id="ENSOCUT00000029141.1">
    <property type="protein sequence ID" value="ENSOCUP00000022829.1"/>
    <property type="gene ID" value="ENSOCUG00000021752.1"/>
</dbReference>
<dbReference type="GO" id="GO:0005654">
    <property type="term" value="C:nucleoplasm"/>
    <property type="evidence" value="ECO:0007669"/>
    <property type="project" value="Ensembl"/>
</dbReference>
<dbReference type="FunCoup" id="G1U0E9">
    <property type="interactions" value="676"/>
</dbReference>
<dbReference type="eggNOG" id="ENOG502R40C">
    <property type="taxonomic scope" value="Eukaryota"/>
</dbReference>
<reference evidence="2" key="2">
    <citation type="submission" date="2025-08" db="UniProtKB">
        <authorList>
            <consortium name="Ensembl"/>
        </authorList>
    </citation>
    <scope>IDENTIFICATION</scope>
    <source>
        <strain evidence="2">Thorbecke</strain>
    </source>
</reference>
<dbReference type="Bgee" id="ENSOCUG00000021752">
    <property type="expression patterns" value="Expressed in skeletal muscle tissue and 16 other cell types or tissues"/>
</dbReference>
<sequence>VHAGPSWNKVQRSKNSSGRRQRRSQVPCASSQLNGSLVGVSQPTEDEVRAGIAAGGKPKRDPSSRGQGASASQLFLDFESMKIIKESADEDSASDLSDSERVPIPPSPLTPPDLHLRAEEIDPLDFDLHLTQGHAKPEHYYPDFLPPPYSSWDLRAMALLLHTECDTGAVPRAGGLLGKYVDRLLQLEWLQLQTIQCEKGKAAKARPPPGPGPAGALKSPGRSKLSAGALSKPLARQEGCSKSGPSRKKGFPHEEAHPSYRAFETSLKPSDVAGGTRLCSQKQKLEMRMEEKKRKSAKSIQLQRWDPSCGGCSPKVETSGNLRIPRQPAPTLDSADPWKAPKTQALANLKKKANANSCGRATMSSEKKLKTNGVKQHTHRLK</sequence>
<protein>
    <submittedName>
        <fullName evidence="2">Family with sequence similarity 217 member B</fullName>
    </submittedName>
</protein>
<dbReference type="GeneTree" id="ENSGT00940000154543"/>
<reference evidence="2" key="3">
    <citation type="submission" date="2025-09" db="UniProtKB">
        <authorList>
            <consortium name="Ensembl"/>
        </authorList>
    </citation>
    <scope>IDENTIFICATION</scope>
    <source>
        <strain evidence="2">Thorbecke</strain>
    </source>
</reference>
<feature type="region of interest" description="Disordered" evidence="1">
    <location>
        <begin position="1"/>
        <end position="71"/>
    </location>
</feature>
<evidence type="ECO:0000256" key="1">
    <source>
        <dbReference type="SAM" id="MobiDB-lite"/>
    </source>
</evidence>
<gene>
    <name evidence="2" type="primary">FAM217B</name>
</gene>
<dbReference type="OMA" id="RPSYYAF"/>
<dbReference type="AlphaFoldDB" id="G1U0E9"/>
<dbReference type="GO" id="GO:0005829">
    <property type="term" value="C:cytosol"/>
    <property type="evidence" value="ECO:0007669"/>
    <property type="project" value="Ensembl"/>
</dbReference>
<dbReference type="PaxDb" id="9986-ENSOCUP00000022829"/>